<dbReference type="AlphaFoldDB" id="A0AAD4JHK2"/>
<keyword evidence="2" id="KW-0378">Hydrolase</keyword>
<dbReference type="PROSITE" id="PS51257">
    <property type="entry name" value="PROKAR_LIPOPROTEIN"/>
    <property type="match status" value="1"/>
</dbReference>
<evidence type="ECO:0000259" key="6">
    <source>
        <dbReference type="PROSITE" id="PS51760"/>
    </source>
</evidence>
<keyword evidence="5" id="KW-0732">Signal</keyword>
<comment type="caution">
    <text evidence="7">The sequence shown here is derived from an EMBL/GenBank/DDBJ whole genome shotgun (WGS) entry which is preliminary data.</text>
</comment>
<reference evidence="7 8" key="1">
    <citation type="journal article" date="2021" name="Nat. Commun.">
        <title>Incipient diploidization of the medicinal plant Perilla within 10,000 years.</title>
        <authorList>
            <person name="Zhang Y."/>
            <person name="Shen Q."/>
            <person name="Leng L."/>
            <person name="Zhang D."/>
            <person name="Chen S."/>
            <person name="Shi Y."/>
            <person name="Ning Z."/>
            <person name="Chen S."/>
        </authorList>
    </citation>
    <scope>NUCLEOTIDE SEQUENCE [LARGE SCALE GENOMIC DNA]</scope>
    <source>
        <strain evidence="8">cv. PC099</strain>
    </source>
</reference>
<evidence type="ECO:0000256" key="5">
    <source>
        <dbReference type="SAM" id="SignalP"/>
    </source>
</evidence>
<gene>
    <name evidence="7" type="ORF">C2S53_018102</name>
</gene>
<dbReference type="InterPro" id="IPR001000">
    <property type="entry name" value="GH10_dom"/>
</dbReference>
<name>A0AAD4JHK2_PERFH</name>
<dbReference type="InterPro" id="IPR044846">
    <property type="entry name" value="GH10"/>
</dbReference>
<evidence type="ECO:0000256" key="1">
    <source>
        <dbReference type="ARBA" id="ARBA00007495"/>
    </source>
</evidence>
<dbReference type="PANTHER" id="PTHR31490">
    <property type="entry name" value="GLYCOSYL HYDROLASE"/>
    <property type="match status" value="1"/>
</dbReference>
<protein>
    <recommendedName>
        <fullName evidence="6">GH10 domain-containing protein</fullName>
    </recommendedName>
</protein>
<dbReference type="GO" id="GO:0031176">
    <property type="term" value="F:endo-1,4-beta-xylanase activity"/>
    <property type="evidence" value="ECO:0007669"/>
    <property type="project" value="UniProtKB-ARBA"/>
</dbReference>
<proteinExistence type="inferred from homology"/>
<dbReference type="Gene3D" id="2.60.120.260">
    <property type="entry name" value="Galactose-binding domain-like"/>
    <property type="match status" value="1"/>
</dbReference>
<dbReference type="SUPFAM" id="SSF51445">
    <property type="entry name" value="(Trans)glycosidases"/>
    <property type="match status" value="1"/>
</dbReference>
<accession>A0AAD4JHK2</accession>
<evidence type="ECO:0000313" key="8">
    <source>
        <dbReference type="Proteomes" id="UP001190926"/>
    </source>
</evidence>
<dbReference type="Gene3D" id="3.20.20.80">
    <property type="entry name" value="Glycosidases"/>
    <property type="match status" value="1"/>
</dbReference>
<dbReference type="Pfam" id="PF00331">
    <property type="entry name" value="Glyco_hydro_10"/>
    <property type="match status" value="1"/>
</dbReference>
<dbReference type="PANTHER" id="PTHR31490:SF80">
    <property type="entry name" value="ENDO-1,4-BETA-XYLANASE A-LIKE ISOFORM X1"/>
    <property type="match status" value="1"/>
</dbReference>
<keyword evidence="8" id="KW-1185">Reference proteome</keyword>
<sequence length="554" mass="62590">MKCFLGWIFVIFCALLLSGCALADSDSDSSSYDYSASIHCRSEPSDPQYGGGLVKNSKFNSGLDDWKVFGNATWFQVSEGDETLVAYMQTSSGEFILVGSVIAKFGCWSMLKGGFTADDDMKVDLFIRCPATKIEVWIDNVSLKQFTKVEWRHHQQKSIDKIRKRNVRIHVKNEQGEAIKGANITLTQTRPLFTIGSGSPASILEYKGYQDYFTARFTAATPHNEMKWYFTEDKQGQENYTVADAMVSFFTSNGISVRGHNILWDSQNATPHWVPMLPRREIVHATVRRTASVVSRYSGNLIGWDVMNENLHNLYFESVLGANASAMYYQIVRALDPHTPLFLNEFNTLEYPRDLKVIPSRYIHRIREIKSFPGNEDLMLRIGLESHFTLRPNVSYIRAAFDVLGATGIPIWLTELDTQKGPAQVEQLEDVMREAFSHPAMEGMIVWGGWKPTACSDACLNVENYDKLPNGCSQLCLIDNNFKNLEAGDLVDKLIDEWRSRVKGVTNNEGDFHEKVFHGAYNITCSHPLMPNSLHTTFNVTKEEGTLDLSITLK</sequence>
<keyword evidence="3" id="KW-0119">Carbohydrate metabolism</keyword>
<dbReference type="GO" id="GO:0000272">
    <property type="term" value="P:polysaccharide catabolic process"/>
    <property type="evidence" value="ECO:0007669"/>
    <property type="project" value="UniProtKB-KW"/>
</dbReference>
<dbReference type="PROSITE" id="PS51760">
    <property type="entry name" value="GH10_2"/>
    <property type="match status" value="1"/>
</dbReference>
<comment type="similarity">
    <text evidence="1">Belongs to the glycosyl hydrolase 10 (cellulase F) family.</text>
</comment>
<feature type="domain" description="GH10" evidence="6">
    <location>
        <begin position="187"/>
        <end position="494"/>
    </location>
</feature>
<dbReference type="InterPro" id="IPR017853">
    <property type="entry name" value="GH"/>
</dbReference>
<evidence type="ECO:0000256" key="2">
    <source>
        <dbReference type="ARBA" id="ARBA00022801"/>
    </source>
</evidence>
<dbReference type="EMBL" id="SDAM02000059">
    <property type="protein sequence ID" value="KAH6833268.1"/>
    <property type="molecule type" value="Genomic_DNA"/>
</dbReference>
<organism evidence="7 8">
    <name type="scientific">Perilla frutescens var. hirtella</name>
    <name type="common">Perilla citriodora</name>
    <name type="synonym">Perilla setoyensis</name>
    <dbReference type="NCBI Taxonomy" id="608512"/>
    <lineage>
        <taxon>Eukaryota</taxon>
        <taxon>Viridiplantae</taxon>
        <taxon>Streptophyta</taxon>
        <taxon>Embryophyta</taxon>
        <taxon>Tracheophyta</taxon>
        <taxon>Spermatophyta</taxon>
        <taxon>Magnoliopsida</taxon>
        <taxon>eudicotyledons</taxon>
        <taxon>Gunneridae</taxon>
        <taxon>Pentapetalae</taxon>
        <taxon>asterids</taxon>
        <taxon>lamiids</taxon>
        <taxon>Lamiales</taxon>
        <taxon>Lamiaceae</taxon>
        <taxon>Nepetoideae</taxon>
        <taxon>Elsholtzieae</taxon>
        <taxon>Perilla</taxon>
    </lineage>
</organism>
<feature type="signal peptide" evidence="5">
    <location>
        <begin position="1"/>
        <end position="23"/>
    </location>
</feature>
<evidence type="ECO:0000256" key="3">
    <source>
        <dbReference type="ARBA" id="ARBA00023277"/>
    </source>
</evidence>
<feature type="chain" id="PRO_5042239918" description="GH10 domain-containing protein" evidence="5">
    <location>
        <begin position="24"/>
        <end position="554"/>
    </location>
</feature>
<evidence type="ECO:0000313" key="7">
    <source>
        <dbReference type="EMBL" id="KAH6833268.1"/>
    </source>
</evidence>
<keyword evidence="4" id="KW-0624">Polysaccharide degradation</keyword>
<dbReference type="Proteomes" id="UP001190926">
    <property type="component" value="Unassembled WGS sequence"/>
</dbReference>
<evidence type="ECO:0000256" key="4">
    <source>
        <dbReference type="ARBA" id="ARBA00023326"/>
    </source>
</evidence>
<dbReference type="SMART" id="SM00633">
    <property type="entry name" value="Glyco_10"/>
    <property type="match status" value="1"/>
</dbReference>